<sequence length="291" mass="32877">MKKLKGRLKQLNTDEFSNISTKLIEKNHELVAVQAEVLNGNLDRVLLSKARSLEKEFAMLSKAERLLFRSKSRATWAKKGDSSTSYFHSCMQMYHIKSRITMIKGVDGCTTSEADEIQKTATDFYKTLFTDSSNEIMELPSDAIVHRVKEEDKVWLTTSIREYEIENVVVSMKKDKAPGPDGYSVEFYKDTWPIIKASVCAAVKICFCTGIMPKYINSTTLSLIPEVKNLVDMKQFRSIACCNTVYKIVSTIVAGRLKRVLNGIIGVQQSAYVPGRRITYGILVMQKLMLA</sequence>
<dbReference type="InterPro" id="IPR052343">
    <property type="entry name" value="Retrotransposon-Effector_Assoc"/>
</dbReference>
<evidence type="ECO:0000313" key="1">
    <source>
        <dbReference type="EMBL" id="GAA0179363.1"/>
    </source>
</evidence>
<comment type="caution">
    <text evidence="1">The sequence shown here is derived from an EMBL/GenBank/DDBJ whole genome shotgun (WGS) entry which is preliminary data.</text>
</comment>
<dbReference type="PANTHER" id="PTHR46890">
    <property type="entry name" value="NON-LTR RETROLELEMENT REVERSE TRANSCRIPTASE-LIKE PROTEIN-RELATED"/>
    <property type="match status" value="1"/>
</dbReference>
<dbReference type="AlphaFoldDB" id="A0AAV3RRW5"/>
<gene>
    <name evidence="1" type="ORF">LIER_42215</name>
</gene>
<protein>
    <recommendedName>
        <fullName evidence="3">Reverse transcriptase domain-containing protein</fullName>
    </recommendedName>
</protein>
<dbReference type="PANTHER" id="PTHR46890:SF48">
    <property type="entry name" value="RNA-DIRECTED DNA POLYMERASE"/>
    <property type="match status" value="1"/>
</dbReference>
<reference evidence="1 2" key="1">
    <citation type="submission" date="2024-01" db="EMBL/GenBank/DDBJ databases">
        <title>The complete chloroplast genome sequence of Lithospermum erythrorhizon: insights into the phylogenetic relationship among Boraginaceae species and the maternal lineages of purple gromwells.</title>
        <authorList>
            <person name="Okada T."/>
            <person name="Watanabe K."/>
        </authorList>
    </citation>
    <scope>NUCLEOTIDE SEQUENCE [LARGE SCALE GENOMIC DNA]</scope>
</reference>
<name>A0AAV3RRW5_LITER</name>
<evidence type="ECO:0008006" key="3">
    <source>
        <dbReference type="Google" id="ProtNLM"/>
    </source>
</evidence>
<organism evidence="1 2">
    <name type="scientific">Lithospermum erythrorhizon</name>
    <name type="common">Purple gromwell</name>
    <name type="synonym">Lithospermum officinale var. erythrorhizon</name>
    <dbReference type="NCBI Taxonomy" id="34254"/>
    <lineage>
        <taxon>Eukaryota</taxon>
        <taxon>Viridiplantae</taxon>
        <taxon>Streptophyta</taxon>
        <taxon>Embryophyta</taxon>
        <taxon>Tracheophyta</taxon>
        <taxon>Spermatophyta</taxon>
        <taxon>Magnoliopsida</taxon>
        <taxon>eudicotyledons</taxon>
        <taxon>Gunneridae</taxon>
        <taxon>Pentapetalae</taxon>
        <taxon>asterids</taxon>
        <taxon>lamiids</taxon>
        <taxon>Boraginales</taxon>
        <taxon>Boraginaceae</taxon>
        <taxon>Boraginoideae</taxon>
        <taxon>Lithospermeae</taxon>
        <taxon>Lithospermum</taxon>
    </lineage>
</organism>
<accession>A0AAV3RRW5</accession>
<evidence type="ECO:0000313" key="2">
    <source>
        <dbReference type="Proteomes" id="UP001454036"/>
    </source>
</evidence>
<dbReference type="EMBL" id="BAABME010028453">
    <property type="protein sequence ID" value="GAA0179363.1"/>
    <property type="molecule type" value="Genomic_DNA"/>
</dbReference>
<keyword evidence="2" id="KW-1185">Reference proteome</keyword>
<proteinExistence type="predicted"/>
<dbReference type="Proteomes" id="UP001454036">
    <property type="component" value="Unassembled WGS sequence"/>
</dbReference>